<dbReference type="KEGG" id="afl:Aflv_2374"/>
<gene>
    <name evidence="3" type="primary">xre</name>
    <name evidence="3" type="ordered locus">Aflv_2374</name>
</gene>
<dbReference type="STRING" id="491915.Aflv_2374"/>
<reference evidence="3 4" key="1">
    <citation type="journal article" date="2008" name="Genome Biol.">
        <title>Encapsulated in silica: genome, proteome and physiology of the thermophilic bacterium Anoxybacillus flavithermus WK1.</title>
        <authorList>
            <person name="Saw J.H."/>
            <person name="Mountain B.W."/>
            <person name="Feng L."/>
            <person name="Omelchenko M.V."/>
            <person name="Hou S."/>
            <person name="Saito J.A."/>
            <person name="Stott M.B."/>
            <person name="Li D."/>
            <person name="Zhao G."/>
            <person name="Wu J."/>
            <person name="Galperin M.Y."/>
            <person name="Koonin E.V."/>
            <person name="Makarova K.S."/>
            <person name="Wolf Y.I."/>
            <person name="Rigden D.J."/>
            <person name="Dunfield P.F."/>
            <person name="Wang L."/>
            <person name="Alam M."/>
        </authorList>
    </citation>
    <scope>NUCLEOTIDE SEQUENCE [LARGE SCALE GENOMIC DNA]</scope>
    <source>
        <strain evidence="4">DSM 21510 / WK1</strain>
    </source>
</reference>
<protein>
    <submittedName>
        <fullName evidence="3">Predicted transcriptional regulator, xre family</fullName>
    </submittedName>
</protein>
<dbReference type="AlphaFoldDB" id="B7GET3"/>
<dbReference type="CDD" id="cd00093">
    <property type="entry name" value="HTH_XRE"/>
    <property type="match status" value="1"/>
</dbReference>
<accession>B7GET3</accession>
<dbReference type="SMART" id="SM00530">
    <property type="entry name" value="HTH_XRE"/>
    <property type="match status" value="1"/>
</dbReference>
<proteinExistence type="predicted"/>
<dbReference type="EMBL" id="CP000922">
    <property type="protein sequence ID" value="ACJ34731.1"/>
    <property type="molecule type" value="Genomic_DNA"/>
</dbReference>
<dbReference type="HOGENOM" id="CLU_066192_44_4_9"/>
<dbReference type="PANTHER" id="PTHR46558:SF4">
    <property type="entry name" value="DNA-BIDING PHAGE PROTEIN"/>
    <property type="match status" value="1"/>
</dbReference>
<name>B7GET3_ANOFW</name>
<evidence type="ECO:0000259" key="2">
    <source>
        <dbReference type="PROSITE" id="PS50943"/>
    </source>
</evidence>
<dbReference type="Gene3D" id="1.10.260.40">
    <property type="entry name" value="lambda repressor-like DNA-binding domains"/>
    <property type="match status" value="1"/>
</dbReference>
<evidence type="ECO:0000256" key="1">
    <source>
        <dbReference type="ARBA" id="ARBA00023125"/>
    </source>
</evidence>
<evidence type="ECO:0000313" key="3">
    <source>
        <dbReference type="EMBL" id="ACJ34731.1"/>
    </source>
</evidence>
<dbReference type="PROSITE" id="PS50943">
    <property type="entry name" value="HTH_CROC1"/>
    <property type="match status" value="1"/>
</dbReference>
<dbReference type="Proteomes" id="UP000000742">
    <property type="component" value="Chromosome"/>
</dbReference>
<organism evidence="3 4">
    <name type="scientific">Anoxybacillus flavithermus (strain DSM 21510 / WK1)</name>
    <dbReference type="NCBI Taxonomy" id="491915"/>
    <lineage>
        <taxon>Bacteria</taxon>
        <taxon>Bacillati</taxon>
        <taxon>Bacillota</taxon>
        <taxon>Bacilli</taxon>
        <taxon>Bacillales</taxon>
        <taxon>Anoxybacillaceae</taxon>
        <taxon>Anoxybacillus</taxon>
    </lineage>
</organism>
<sequence>MNKLTQEELAKVLGVSRQTILVMEKNKYVPSLLLAFRIAKYFNVSIEDIFTYHEGGNDAQQN</sequence>
<dbReference type="GO" id="GO:0003677">
    <property type="term" value="F:DNA binding"/>
    <property type="evidence" value="ECO:0007669"/>
    <property type="project" value="UniProtKB-KW"/>
</dbReference>
<dbReference type="PANTHER" id="PTHR46558">
    <property type="entry name" value="TRACRIPTIONAL REGULATORY PROTEIN-RELATED-RELATED"/>
    <property type="match status" value="1"/>
</dbReference>
<dbReference type="Pfam" id="PF01381">
    <property type="entry name" value="HTH_3"/>
    <property type="match status" value="1"/>
</dbReference>
<dbReference type="InterPro" id="IPR010982">
    <property type="entry name" value="Lambda_DNA-bd_dom_sf"/>
</dbReference>
<feature type="domain" description="HTH cro/C1-type" evidence="2">
    <location>
        <begin position="2"/>
        <end position="49"/>
    </location>
</feature>
<dbReference type="InterPro" id="IPR001387">
    <property type="entry name" value="Cro/C1-type_HTH"/>
</dbReference>
<evidence type="ECO:0000313" key="4">
    <source>
        <dbReference type="Proteomes" id="UP000000742"/>
    </source>
</evidence>
<dbReference type="SUPFAM" id="SSF47413">
    <property type="entry name" value="lambda repressor-like DNA-binding domains"/>
    <property type="match status" value="1"/>
</dbReference>
<keyword evidence="1" id="KW-0238">DNA-binding</keyword>
<dbReference type="eggNOG" id="COG1476">
    <property type="taxonomic scope" value="Bacteria"/>
</dbReference>